<evidence type="ECO:0000313" key="2">
    <source>
        <dbReference type="EMBL" id="GAX62464.1"/>
    </source>
</evidence>
<comment type="caution">
    <text evidence="2">The sequence shown here is derived from an EMBL/GenBank/DDBJ whole genome shotgun (WGS) entry which is preliminary data.</text>
</comment>
<dbReference type="SUPFAM" id="SSF51658">
    <property type="entry name" value="Xylose isomerase-like"/>
    <property type="match status" value="1"/>
</dbReference>
<dbReference type="Pfam" id="PF01261">
    <property type="entry name" value="AP_endonuc_2"/>
    <property type="match status" value="1"/>
</dbReference>
<accession>A0A286U2W2</accession>
<dbReference type="InterPro" id="IPR050312">
    <property type="entry name" value="IolE/XylAMocC-like"/>
</dbReference>
<dbReference type="OrthoDB" id="186629at2"/>
<dbReference type="EMBL" id="BAOS01000034">
    <property type="protein sequence ID" value="GAX62464.1"/>
    <property type="molecule type" value="Genomic_DNA"/>
</dbReference>
<dbReference type="PANTHER" id="PTHR12110">
    <property type="entry name" value="HYDROXYPYRUVATE ISOMERASE"/>
    <property type="match status" value="1"/>
</dbReference>
<dbReference type="AlphaFoldDB" id="A0A286U2W2"/>
<dbReference type="Proteomes" id="UP000218542">
    <property type="component" value="Unassembled WGS sequence"/>
</dbReference>
<gene>
    <name evidence="2" type="ORF">SCALIN_C34_0015</name>
</gene>
<evidence type="ECO:0000313" key="3">
    <source>
        <dbReference type="Proteomes" id="UP000218542"/>
    </source>
</evidence>
<name>A0A286U2W2_9BACT</name>
<reference evidence="2 3" key="1">
    <citation type="journal article" date="2017" name="Environ. Microbiol. Rep.">
        <title>Genetic diversity of marine anaerobic ammonium-oxidizing bacteria as revealed by genomic and proteomic analyses of 'Candidatus Scalindua japonica'.</title>
        <authorList>
            <person name="Oshiki M."/>
            <person name="Mizuto K."/>
            <person name="Kimura Z."/>
            <person name="Kindaichi T."/>
            <person name="Satoh H."/>
            <person name="Okabe S."/>
        </authorList>
    </citation>
    <scope>NUCLEOTIDE SEQUENCE [LARGE SCALE GENOMIC DNA]</scope>
    <source>
        <strain evidence="3">husup-a2</strain>
    </source>
</reference>
<dbReference type="InterPro" id="IPR013022">
    <property type="entry name" value="Xyl_isomerase-like_TIM-brl"/>
</dbReference>
<evidence type="ECO:0000259" key="1">
    <source>
        <dbReference type="Pfam" id="PF01261"/>
    </source>
</evidence>
<organism evidence="2 3">
    <name type="scientific">Candidatus Scalindua japonica</name>
    <dbReference type="NCBI Taxonomy" id="1284222"/>
    <lineage>
        <taxon>Bacteria</taxon>
        <taxon>Pseudomonadati</taxon>
        <taxon>Planctomycetota</taxon>
        <taxon>Candidatus Brocadiia</taxon>
        <taxon>Candidatus Brocadiales</taxon>
        <taxon>Candidatus Scalinduaceae</taxon>
        <taxon>Candidatus Scalindua</taxon>
    </lineage>
</organism>
<sequence length="303" mass="35012">MLGISTVWKSGECKNGQELMESLTRLGFREIELEYRISEDTFEEIKQFLKTRKDTNIVSIHNFFPIPDIHETGGADIFHFSSDDVEERSLAVKYAIKTIQIASDMGARAVVLHLGRVKMDMLSQELFRLYDTGMVGSDIYVSKLDQIRVLRDIQKGKTLDMMLLSMDEIQKSAERYDINIGIENRYFFEECPDFEEMAVIFKEFGNGRIGYWHDAGHAQVQENLGFVRVEDLLDSYGKFLIGFHLHDVKGYSDHHVPGIGDVDFELLKKYTKKNTIKILEIHPRETEKDLMSGVDFLRNMGFE</sequence>
<keyword evidence="3" id="KW-1185">Reference proteome</keyword>
<dbReference type="GO" id="GO:0016853">
    <property type="term" value="F:isomerase activity"/>
    <property type="evidence" value="ECO:0007669"/>
    <property type="project" value="UniProtKB-KW"/>
</dbReference>
<proteinExistence type="predicted"/>
<dbReference type="Gene3D" id="3.20.20.150">
    <property type="entry name" value="Divalent-metal-dependent TIM barrel enzymes"/>
    <property type="match status" value="1"/>
</dbReference>
<keyword evidence="2" id="KW-0413">Isomerase</keyword>
<dbReference type="RefSeq" id="WP_096895855.1">
    <property type="nucleotide sequence ID" value="NZ_BAOS01000034.1"/>
</dbReference>
<dbReference type="InterPro" id="IPR036237">
    <property type="entry name" value="Xyl_isomerase-like_sf"/>
</dbReference>
<feature type="domain" description="Xylose isomerase-like TIM barrel" evidence="1">
    <location>
        <begin position="24"/>
        <end position="299"/>
    </location>
</feature>
<protein>
    <submittedName>
        <fullName evidence="2">Sugar phosphate isomerase/epimerase</fullName>
    </submittedName>
</protein>